<sequence>MNEPVARQHRDSQTPSAPPPQIPQKPKAVVRHYRSIDSAPPAYAVKRPPSAVNGALLIFVALSSLTLLLGTVQARAWGDHARDLVFATADGQAAAIPVRAFLLVMVTSVAWSLDTNFWRRLAVHLELTGVLILVCAVVDFSAYLGYHVGLFYPQIVGQQLASSLAAMVLLPFTVMRHARLPRPARLRPAGRMRWHAWVRLAVPLAVAFVAAAWIEDRMPVPVAWMREWALMGGVGPGIFLVQQLFGILAAGIGLVMIRRSRRARFAPPLAVIIPAHNEAHDITATIEAVDRAAARYAETVHIYVIDNASTDDTADVAQTAIAACAHSTGEVHECAVPGKAVALNYGLSVIREEFVVRIDADTVIGENCLDVTLRHFTDAKVAAVGGMPRPERIRTFFDRVRLVEVLVKHGFFQVAMMGYDGIIGEPGMFVVYRRRVVEEVGGIVQGMNGEDTDICMRMSSQGYLSLVDPTAVYFSETPQSWAHLREQRTRWFRSIYHIAAHNRHAILSRSSMAGAVMLPFQLANSARRAMMLPLLLFGLLIFGLFRESFPGLHPERLLAVFLGLPLLVALGVCLVRQPRAVLYLPEYLLFRIVRSYFTLAAVLSLVFPPLHPRQALRERRRTRRRPRHRRNRATPADRSSSAASPDIAATS</sequence>
<feature type="transmembrane region" description="Helical" evidence="5">
    <location>
        <begin position="557"/>
        <end position="575"/>
    </location>
</feature>
<evidence type="ECO:0000256" key="5">
    <source>
        <dbReference type="SAM" id="Phobius"/>
    </source>
</evidence>
<feature type="transmembrane region" description="Helical" evidence="5">
    <location>
        <begin position="529"/>
        <end position="545"/>
    </location>
</feature>
<dbReference type="AlphaFoldDB" id="A0A5Q5BQY5"/>
<dbReference type="Gene3D" id="3.90.550.10">
    <property type="entry name" value="Spore Coat Polysaccharide Biosynthesis Protein SpsA, Chain A"/>
    <property type="match status" value="1"/>
</dbReference>
<keyword evidence="5" id="KW-0472">Membrane</keyword>
<feature type="transmembrane region" description="Helical" evidence="5">
    <location>
        <begin position="587"/>
        <end position="607"/>
    </location>
</feature>
<dbReference type="PANTHER" id="PTHR43630:SF1">
    <property type="entry name" value="POLY-BETA-1,6-N-ACETYL-D-GLUCOSAMINE SYNTHASE"/>
    <property type="match status" value="1"/>
</dbReference>
<evidence type="ECO:0000256" key="4">
    <source>
        <dbReference type="SAM" id="MobiDB-lite"/>
    </source>
</evidence>
<feature type="region of interest" description="Disordered" evidence="4">
    <location>
        <begin position="616"/>
        <end position="651"/>
    </location>
</feature>
<feature type="transmembrane region" description="Helical" evidence="5">
    <location>
        <begin position="156"/>
        <end position="175"/>
    </location>
</feature>
<comment type="similarity">
    <text evidence="1">Belongs to the glycosyltransferase 2 family.</text>
</comment>
<dbReference type="InterPro" id="IPR029044">
    <property type="entry name" value="Nucleotide-diphossugar_trans"/>
</dbReference>
<keyword evidence="5" id="KW-1133">Transmembrane helix</keyword>
<evidence type="ECO:0000256" key="2">
    <source>
        <dbReference type="ARBA" id="ARBA00022676"/>
    </source>
</evidence>
<feature type="region of interest" description="Disordered" evidence="4">
    <location>
        <begin position="1"/>
        <end position="25"/>
    </location>
</feature>
<dbReference type="KEGG" id="mmc:Mmcs_4562"/>
<gene>
    <name evidence="6" type="ordered locus">Mmcs_4562</name>
</gene>
<proteinExistence type="inferred from homology"/>
<feature type="compositionally biased region" description="Basic and acidic residues" evidence="4">
    <location>
        <begin position="1"/>
        <end position="12"/>
    </location>
</feature>
<feature type="transmembrane region" description="Helical" evidence="5">
    <location>
        <begin position="234"/>
        <end position="257"/>
    </location>
</feature>
<keyword evidence="3 6" id="KW-0808">Transferase</keyword>
<feature type="transmembrane region" description="Helical" evidence="5">
    <location>
        <begin position="196"/>
        <end position="214"/>
    </location>
</feature>
<dbReference type="SUPFAM" id="SSF53448">
    <property type="entry name" value="Nucleotide-diphospho-sugar transferases"/>
    <property type="match status" value="1"/>
</dbReference>
<protein>
    <submittedName>
        <fullName evidence="6">Glycosyl transferase, family 2</fullName>
    </submittedName>
</protein>
<feature type="compositionally biased region" description="Low complexity" evidence="4">
    <location>
        <begin position="633"/>
        <end position="651"/>
    </location>
</feature>
<feature type="transmembrane region" description="Helical" evidence="5">
    <location>
        <begin position="55"/>
        <end position="74"/>
    </location>
</feature>
<evidence type="ECO:0000256" key="1">
    <source>
        <dbReference type="ARBA" id="ARBA00006739"/>
    </source>
</evidence>
<feature type="transmembrane region" description="Helical" evidence="5">
    <location>
        <begin position="94"/>
        <end position="113"/>
    </location>
</feature>
<reference evidence="6" key="1">
    <citation type="submission" date="2006-06" db="EMBL/GenBank/DDBJ databases">
        <title>Complete sequence of chromosome of Mycobacterium sp. MCS.</title>
        <authorList>
            <consortium name="US DOE Joint Genome Institute"/>
            <person name="Copeland A."/>
            <person name="Lucas S."/>
            <person name="Lapidus A."/>
            <person name="Barry K."/>
            <person name="Detter J.C."/>
            <person name="Glavina del Rio T."/>
            <person name="Hammon N."/>
            <person name="Israni S."/>
            <person name="Dalin E."/>
            <person name="Tice H."/>
            <person name="Pitluck S."/>
            <person name="Martinez M."/>
            <person name="Schmutz J."/>
            <person name="Larimer F."/>
            <person name="Land M."/>
            <person name="Hauser L."/>
            <person name="Kyrpides N."/>
            <person name="Kim E."/>
            <person name="Miller C.D."/>
            <person name="Hughes J.E."/>
            <person name="Anderson A.J."/>
            <person name="Sims R.C."/>
            <person name="Richardson P."/>
        </authorList>
    </citation>
    <scope>NUCLEOTIDE SEQUENCE [LARGE SCALE GENOMIC DNA]</scope>
    <source>
        <strain evidence="6">MCS</strain>
    </source>
</reference>
<dbReference type="CDD" id="cd06423">
    <property type="entry name" value="CESA_like"/>
    <property type="match status" value="1"/>
</dbReference>
<keyword evidence="2" id="KW-0328">Glycosyltransferase</keyword>
<accession>A0A5Q5BQY5</accession>
<evidence type="ECO:0000256" key="3">
    <source>
        <dbReference type="ARBA" id="ARBA00022679"/>
    </source>
</evidence>
<dbReference type="EMBL" id="CP000384">
    <property type="protein sequence ID" value="ABG10666.1"/>
    <property type="molecule type" value="Genomic_DNA"/>
</dbReference>
<organism evidence="6">
    <name type="scientific">Mycobacterium sp. (strain MCS)</name>
    <dbReference type="NCBI Taxonomy" id="164756"/>
    <lineage>
        <taxon>Bacteria</taxon>
        <taxon>Bacillati</taxon>
        <taxon>Actinomycetota</taxon>
        <taxon>Actinomycetes</taxon>
        <taxon>Mycobacteriales</taxon>
        <taxon>Mycobacteriaceae</taxon>
        <taxon>Mycobacterium</taxon>
    </lineage>
</organism>
<feature type="transmembrane region" description="Helical" evidence="5">
    <location>
        <begin position="125"/>
        <end position="144"/>
    </location>
</feature>
<dbReference type="Pfam" id="PF13641">
    <property type="entry name" value="Glyco_tranf_2_3"/>
    <property type="match status" value="1"/>
</dbReference>
<evidence type="ECO:0000313" key="6">
    <source>
        <dbReference type="EMBL" id="ABG10666.1"/>
    </source>
</evidence>
<feature type="compositionally biased region" description="Basic residues" evidence="4">
    <location>
        <begin position="618"/>
        <end position="632"/>
    </location>
</feature>
<name>A0A5Q5BQY5_MYCSS</name>
<dbReference type="PANTHER" id="PTHR43630">
    <property type="entry name" value="POLY-BETA-1,6-N-ACETYL-D-GLUCOSAMINE SYNTHASE"/>
    <property type="match status" value="1"/>
</dbReference>
<dbReference type="GO" id="GO:0016757">
    <property type="term" value="F:glycosyltransferase activity"/>
    <property type="evidence" value="ECO:0007669"/>
    <property type="project" value="UniProtKB-KW"/>
</dbReference>
<keyword evidence="5" id="KW-0812">Transmembrane</keyword>